<evidence type="ECO:0000256" key="2">
    <source>
        <dbReference type="SAM" id="Phobius"/>
    </source>
</evidence>
<dbReference type="PROSITE" id="PS51201">
    <property type="entry name" value="RCK_N"/>
    <property type="match status" value="1"/>
</dbReference>
<organism evidence="5 6">
    <name type="scientific">Pseudodesulfovibrio senegalensis</name>
    <dbReference type="NCBI Taxonomy" id="1721087"/>
    <lineage>
        <taxon>Bacteria</taxon>
        <taxon>Pseudomonadati</taxon>
        <taxon>Thermodesulfobacteriota</taxon>
        <taxon>Desulfovibrionia</taxon>
        <taxon>Desulfovibrionales</taxon>
        <taxon>Desulfovibrionaceae</taxon>
    </lineage>
</organism>
<comment type="caution">
    <text evidence="5">The sequence shown here is derived from an EMBL/GenBank/DDBJ whole genome shotgun (WGS) entry which is preliminary data.</text>
</comment>
<evidence type="ECO:0000259" key="3">
    <source>
        <dbReference type="PROSITE" id="PS51201"/>
    </source>
</evidence>
<dbReference type="InterPro" id="IPR006037">
    <property type="entry name" value="RCK_C"/>
</dbReference>
<dbReference type="SUPFAM" id="SSF116726">
    <property type="entry name" value="TrkA C-terminal domain-like"/>
    <property type="match status" value="1"/>
</dbReference>
<keyword evidence="6" id="KW-1185">Reference proteome</keyword>
<dbReference type="GO" id="GO:0005886">
    <property type="term" value="C:plasma membrane"/>
    <property type="evidence" value="ECO:0007669"/>
    <property type="project" value="UniProtKB-SubCell"/>
</dbReference>
<feature type="transmembrane region" description="Helical" evidence="2">
    <location>
        <begin position="40"/>
        <end position="56"/>
    </location>
</feature>
<dbReference type="AlphaFoldDB" id="A0A6N6N3J7"/>
<accession>A0A6N6N3J7</accession>
<dbReference type="EMBL" id="WAIE01000005">
    <property type="protein sequence ID" value="KAB1441248.1"/>
    <property type="molecule type" value="Genomic_DNA"/>
</dbReference>
<dbReference type="InterPro" id="IPR050721">
    <property type="entry name" value="Trk_Ktr_HKT_K-transport"/>
</dbReference>
<keyword evidence="5" id="KW-0407">Ion channel</keyword>
<dbReference type="PROSITE" id="PS51202">
    <property type="entry name" value="RCK_C"/>
    <property type="match status" value="1"/>
</dbReference>
<dbReference type="Pfam" id="PF02254">
    <property type="entry name" value="TrkA_N"/>
    <property type="match status" value="1"/>
</dbReference>
<dbReference type="SUPFAM" id="SSF51735">
    <property type="entry name" value="NAD(P)-binding Rossmann-fold domains"/>
    <property type="match status" value="1"/>
</dbReference>
<reference evidence="5 6" key="1">
    <citation type="journal article" date="2017" name="Int. J. Syst. Evol. Microbiol.">
        <title>Desulfovibrio senegalensis sp. nov., a mesophilic sulfate reducer isolated from marine sediment.</title>
        <authorList>
            <person name="Thioye A."/>
            <person name="Gam Z.B.A."/>
            <person name="Mbengue M."/>
            <person name="Cayol J.L."/>
            <person name="Joseph-Bartoli M."/>
            <person name="Toure-Kane C."/>
            <person name="Labat M."/>
        </authorList>
    </citation>
    <scope>NUCLEOTIDE SEQUENCE [LARGE SCALE GENOMIC DNA]</scope>
    <source>
        <strain evidence="5 6">DSM 101509</strain>
    </source>
</reference>
<dbReference type="Pfam" id="PF02080">
    <property type="entry name" value="TrkA_C"/>
    <property type="match status" value="1"/>
</dbReference>
<evidence type="ECO:0000313" key="5">
    <source>
        <dbReference type="EMBL" id="KAB1441248.1"/>
    </source>
</evidence>
<feature type="transmembrane region" description="Helical" evidence="2">
    <location>
        <begin position="68"/>
        <end position="89"/>
    </location>
</feature>
<dbReference type="InterPro" id="IPR013099">
    <property type="entry name" value="K_chnl_dom"/>
</dbReference>
<keyword evidence="5" id="KW-0406">Ion transport</keyword>
<evidence type="ECO:0000259" key="4">
    <source>
        <dbReference type="PROSITE" id="PS51202"/>
    </source>
</evidence>
<dbReference type="GO" id="GO:0006813">
    <property type="term" value="P:potassium ion transport"/>
    <property type="evidence" value="ECO:0007669"/>
    <property type="project" value="InterPro"/>
</dbReference>
<keyword evidence="2" id="KW-0472">Membrane</keyword>
<name>A0A6N6N3J7_9BACT</name>
<keyword evidence="2" id="KW-0812">Transmembrane</keyword>
<dbReference type="OrthoDB" id="9781411at2"/>
<dbReference type="Pfam" id="PF07885">
    <property type="entry name" value="Ion_trans_2"/>
    <property type="match status" value="1"/>
</dbReference>
<dbReference type="InterPro" id="IPR036291">
    <property type="entry name" value="NAD(P)-bd_dom_sf"/>
</dbReference>
<evidence type="ECO:0000256" key="1">
    <source>
        <dbReference type="ARBA" id="ARBA00004651"/>
    </source>
</evidence>
<dbReference type="InterPro" id="IPR003148">
    <property type="entry name" value="RCK_N"/>
</dbReference>
<keyword evidence="5" id="KW-0813">Transport</keyword>
<dbReference type="Gene3D" id="1.10.287.70">
    <property type="match status" value="1"/>
</dbReference>
<dbReference type="PANTHER" id="PTHR43833">
    <property type="entry name" value="POTASSIUM CHANNEL PROTEIN 2-RELATED-RELATED"/>
    <property type="match status" value="1"/>
</dbReference>
<feature type="transmembrane region" description="Helical" evidence="2">
    <location>
        <begin position="12"/>
        <end position="34"/>
    </location>
</feature>
<dbReference type="PANTHER" id="PTHR43833:SF9">
    <property type="entry name" value="POTASSIUM CHANNEL PROTEIN YUGO-RELATED"/>
    <property type="match status" value="1"/>
</dbReference>
<dbReference type="InterPro" id="IPR036721">
    <property type="entry name" value="RCK_C_sf"/>
</dbReference>
<keyword evidence="2" id="KW-1133">Transmembrane helix</keyword>
<feature type="domain" description="RCK N-terminal" evidence="3">
    <location>
        <begin position="114"/>
        <end position="231"/>
    </location>
</feature>
<sequence length="336" mass="36513">MLSMRARMGTYWSMLLGAVLCLVIVIAGIAGFMVIEQWDFVSSFYMVVITLSTVGFQEVHQLSEAGRMFTALLIIGGVGSFLYMAAAFAQVLVEGRLQILWGKRRMMKEIGKLKDHFIVCGYGRIGSIVTKEIMGEGHAVVVVEQDLELIENMEQEGVLCVEGDATSDEVLLAVGLQSARSLISALSSEAANVYVTLTARQLNPDLTIIARAGNKSHISRLELAGADRVVLPHFIGGVRMAQSVLRPTATNFVELALRGGIDLQMDELSVSTGSELVGKDLIDSKIRPRFNLIIIAIKKKNGDMVFNPGPKEVIDAGDTLLAVGRKSDLTKILDIM</sequence>
<gene>
    <name evidence="5" type="ORF">F8A88_12275</name>
</gene>
<proteinExistence type="predicted"/>
<dbReference type="Gene3D" id="3.40.50.720">
    <property type="entry name" value="NAD(P)-binding Rossmann-like Domain"/>
    <property type="match status" value="1"/>
</dbReference>
<protein>
    <submittedName>
        <fullName evidence="5">Potassium channel protein</fullName>
    </submittedName>
</protein>
<dbReference type="SUPFAM" id="SSF81324">
    <property type="entry name" value="Voltage-gated potassium channels"/>
    <property type="match status" value="1"/>
</dbReference>
<dbReference type="GO" id="GO:0008324">
    <property type="term" value="F:monoatomic cation transmembrane transporter activity"/>
    <property type="evidence" value="ECO:0007669"/>
    <property type="project" value="InterPro"/>
</dbReference>
<dbReference type="Proteomes" id="UP000438699">
    <property type="component" value="Unassembled WGS sequence"/>
</dbReference>
<feature type="domain" description="RCK C-terminal" evidence="4">
    <location>
        <begin position="250"/>
        <end position="336"/>
    </location>
</feature>
<evidence type="ECO:0000313" key="6">
    <source>
        <dbReference type="Proteomes" id="UP000438699"/>
    </source>
</evidence>
<dbReference type="Gene3D" id="3.30.70.1450">
    <property type="entry name" value="Regulator of K+ conductance, C-terminal domain"/>
    <property type="match status" value="1"/>
</dbReference>
<comment type="subcellular location">
    <subcellularLocation>
        <location evidence="1">Cell membrane</location>
        <topology evidence="1">Multi-pass membrane protein</topology>
    </subcellularLocation>
</comment>